<evidence type="ECO:0000256" key="5">
    <source>
        <dbReference type="RuleBase" id="RU004404"/>
    </source>
</evidence>
<keyword evidence="3 5" id="KW-0378">Hydrolase</keyword>
<dbReference type="InterPro" id="IPR004447">
    <property type="entry name" value="Peptidase_S41A"/>
</dbReference>
<dbReference type="InterPro" id="IPR036034">
    <property type="entry name" value="PDZ_sf"/>
</dbReference>
<dbReference type="Gene3D" id="3.90.226.10">
    <property type="entry name" value="2-enoyl-CoA Hydratase, Chain A, domain 1"/>
    <property type="match status" value="1"/>
</dbReference>
<dbReference type="NCBIfam" id="TIGR00225">
    <property type="entry name" value="prc"/>
    <property type="match status" value="1"/>
</dbReference>
<comment type="caution">
    <text evidence="7">The sequence shown here is derived from an EMBL/GenBank/DDBJ whole genome shotgun (WGS) entry which is preliminary data.</text>
</comment>
<dbReference type="SUPFAM" id="SSF50156">
    <property type="entry name" value="PDZ domain-like"/>
    <property type="match status" value="1"/>
</dbReference>
<dbReference type="InterPro" id="IPR029045">
    <property type="entry name" value="ClpP/crotonase-like_dom_sf"/>
</dbReference>
<dbReference type="InterPro" id="IPR001478">
    <property type="entry name" value="PDZ"/>
</dbReference>
<name>A0A4Q1KU78_9FLAO</name>
<dbReference type="AlphaFoldDB" id="A0A4Q1KU78"/>
<keyword evidence="4 5" id="KW-0720">Serine protease</keyword>
<keyword evidence="8" id="KW-1185">Reference proteome</keyword>
<dbReference type="Pfam" id="PF03572">
    <property type="entry name" value="Peptidase_S41"/>
    <property type="match status" value="1"/>
</dbReference>
<dbReference type="CDD" id="cd07560">
    <property type="entry name" value="Peptidase_S41_CPP"/>
    <property type="match status" value="1"/>
</dbReference>
<evidence type="ECO:0000256" key="1">
    <source>
        <dbReference type="ARBA" id="ARBA00009179"/>
    </source>
</evidence>
<dbReference type="RefSeq" id="WP_129463767.1">
    <property type="nucleotide sequence ID" value="NZ_SBKQ01000004.1"/>
</dbReference>
<dbReference type="Gene3D" id="3.30.750.44">
    <property type="match status" value="1"/>
</dbReference>
<dbReference type="Pfam" id="PF13180">
    <property type="entry name" value="PDZ_2"/>
    <property type="match status" value="1"/>
</dbReference>
<dbReference type="Proteomes" id="UP000289734">
    <property type="component" value="Unassembled WGS sequence"/>
</dbReference>
<evidence type="ECO:0000256" key="4">
    <source>
        <dbReference type="ARBA" id="ARBA00022825"/>
    </source>
</evidence>
<dbReference type="GO" id="GO:0008236">
    <property type="term" value="F:serine-type peptidase activity"/>
    <property type="evidence" value="ECO:0007669"/>
    <property type="project" value="UniProtKB-KW"/>
</dbReference>
<dbReference type="EMBL" id="SBKQ01000004">
    <property type="protein sequence ID" value="RXR33667.1"/>
    <property type="molecule type" value="Genomic_DNA"/>
</dbReference>
<accession>A0A4Q1KU78</accession>
<dbReference type="GO" id="GO:0006508">
    <property type="term" value="P:proteolysis"/>
    <property type="evidence" value="ECO:0007669"/>
    <property type="project" value="UniProtKB-KW"/>
</dbReference>
<dbReference type="GO" id="GO:0030288">
    <property type="term" value="C:outer membrane-bounded periplasmic space"/>
    <property type="evidence" value="ECO:0007669"/>
    <property type="project" value="TreeGrafter"/>
</dbReference>
<proteinExistence type="inferred from homology"/>
<dbReference type="SUPFAM" id="SSF52096">
    <property type="entry name" value="ClpP/crotonase"/>
    <property type="match status" value="1"/>
</dbReference>
<dbReference type="OrthoDB" id="9812068at2"/>
<dbReference type="PANTHER" id="PTHR32060:SF30">
    <property type="entry name" value="CARBOXY-TERMINAL PROCESSING PROTEASE CTPA"/>
    <property type="match status" value="1"/>
</dbReference>
<dbReference type="PROSITE" id="PS50106">
    <property type="entry name" value="PDZ"/>
    <property type="match status" value="1"/>
</dbReference>
<feature type="domain" description="PDZ" evidence="6">
    <location>
        <begin position="86"/>
        <end position="168"/>
    </location>
</feature>
<gene>
    <name evidence="7" type="ORF">EQG68_05430</name>
</gene>
<comment type="similarity">
    <text evidence="1 5">Belongs to the peptidase S41A family.</text>
</comment>
<dbReference type="GO" id="GO:0007165">
    <property type="term" value="P:signal transduction"/>
    <property type="evidence" value="ECO:0007669"/>
    <property type="project" value="TreeGrafter"/>
</dbReference>
<dbReference type="Gene3D" id="2.30.42.10">
    <property type="match status" value="1"/>
</dbReference>
<dbReference type="PANTHER" id="PTHR32060">
    <property type="entry name" value="TAIL-SPECIFIC PROTEASE"/>
    <property type="match status" value="1"/>
</dbReference>
<evidence type="ECO:0000256" key="2">
    <source>
        <dbReference type="ARBA" id="ARBA00022670"/>
    </source>
</evidence>
<organism evidence="7 8">
    <name type="scientific">Flavobacterium piscinae</name>
    <dbReference type="NCBI Taxonomy" id="2506424"/>
    <lineage>
        <taxon>Bacteria</taxon>
        <taxon>Pseudomonadati</taxon>
        <taxon>Bacteroidota</taxon>
        <taxon>Flavobacteriia</taxon>
        <taxon>Flavobacteriales</taxon>
        <taxon>Flavobacteriaceae</taxon>
        <taxon>Flavobacterium</taxon>
    </lineage>
</organism>
<dbReference type="SMART" id="SM00228">
    <property type="entry name" value="PDZ"/>
    <property type="match status" value="1"/>
</dbReference>
<keyword evidence="2 5" id="KW-0645">Protease</keyword>
<reference evidence="8" key="1">
    <citation type="submission" date="2019-01" db="EMBL/GenBank/DDBJ databases">
        <title>Cytophagaceae bacterium strain CAR-16.</title>
        <authorList>
            <person name="Chen W.-M."/>
        </authorList>
    </citation>
    <scope>NUCLEOTIDE SEQUENCE [LARGE SCALE GENOMIC DNA]</scope>
    <source>
        <strain evidence="8">ICH-30</strain>
    </source>
</reference>
<protein>
    <submittedName>
        <fullName evidence="7">S41 family peptidase</fullName>
    </submittedName>
</protein>
<sequence length="548" mass="61605">MFNTLLKIKKRYILPVVFSGFILVGSSFKEDFFEIAKQIEIFTNLFKTVNMNYVDETNPGEMMDKAIKSMLADLDPYTNYFNEADVVKFKINNTGEYTGIGALITRKEGKIIIKEPYKDYPADKAGLKAGDEIFQIGDVNLKDYKEDASALMRGAKNAKVEVKFNRQGKTQTATIVLDEVEVKAVPFYGKVDEKTGYIVLSQFNRKASFETQAALLDLKSKGAERIILDLRGNPGGLLNEAVNICNLFVPKGEIIVTTKSKIEKHNQTYKTTREPIDLDIPLVVLVDGKSASASEIVSGALQDLDRAVVVGSRSFGKGLVQRPLDLTYGTQVKVTISRYYTPSGRCIQALDYSKKDAEGKAIKTDAKNFNAFKTKKGRTVYDGGGIQPDVELAETKLSAIAEALQKNDALFNYATAYFYKNPNPGNTIPTITDADFNDFKAFLKKENFSFDTETEKQLKKTLEAAQNEKIDENIKTEYQNLLTALRKSEDIQLDKNKNEIKELLLDELIKRYQYKEGLYQYYIQNNSEVKKATSILANASEYNKILLK</sequence>
<evidence type="ECO:0000259" key="6">
    <source>
        <dbReference type="PROSITE" id="PS50106"/>
    </source>
</evidence>
<evidence type="ECO:0000313" key="8">
    <source>
        <dbReference type="Proteomes" id="UP000289734"/>
    </source>
</evidence>
<evidence type="ECO:0000256" key="3">
    <source>
        <dbReference type="ARBA" id="ARBA00022801"/>
    </source>
</evidence>
<dbReference type="GO" id="GO:0004175">
    <property type="term" value="F:endopeptidase activity"/>
    <property type="evidence" value="ECO:0007669"/>
    <property type="project" value="TreeGrafter"/>
</dbReference>
<dbReference type="InterPro" id="IPR005151">
    <property type="entry name" value="Tail-specific_protease"/>
</dbReference>
<evidence type="ECO:0000313" key="7">
    <source>
        <dbReference type="EMBL" id="RXR33667.1"/>
    </source>
</evidence>
<dbReference type="SMART" id="SM00245">
    <property type="entry name" value="TSPc"/>
    <property type="match status" value="1"/>
</dbReference>